<evidence type="ECO:0000313" key="3">
    <source>
        <dbReference type="Proteomes" id="UP000824116"/>
    </source>
</evidence>
<reference evidence="2" key="1">
    <citation type="journal article" date="2021" name="PeerJ">
        <title>Extensive microbial diversity within the chicken gut microbiome revealed by metagenomics and culture.</title>
        <authorList>
            <person name="Gilroy R."/>
            <person name="Ravi A."/>
            <person name="Getino M."/>
            <person name="Pursley I."/>
            <person name="Horton D.L."/>
            <person name="Alikhan N.F."/>
            <person name="Baker D."/>
            <person name="Gharbi K."/>
            <person name="Hall N."/>
            <person name="Watson M."/>
            <person name="Adriaenssens E.M."/>
            <person name="Foster-Nyarko E."/>
            <person name="Jarju S."/>
            <person name="Secka A."/>
            <person name="Antonio M."/>
            <person name="Oren A."/>
            <person name="Chaudhuri R.R."/>
            <person name="La Ragione R."/>
            <person name="Hildebrand F."/>
            <person name="Pallen M.J."/>
        </authorList>
    </citation>
    <scope>NUCLEOTIDE SEQUENCE</scope>
    <source>
        <strain evidence="2">CHK196-3914</strain>
    </source>
</reference>
<accession>A0A9D2GB54</accession>
<name>A0A9D2GB54_9FIRM</name>
<comment type="caution">
    <text evidence="2">The sequence shown here is derived from an EMBL/GenBank/DDBJ whole genome shotgun (WGS) entry which is preliminary data.</text>
</comment>
<evidence type="ECO:0000313" key="2">
    <source>
        <dbReference type="EMBL" id="HIZ75825.1"/>
    </source>
</evidence>
<gene>
    <name evidence="2" type="ORF">H9723_11395</name>
</gene>
<sequence>MKIDDSIFAVKLYEMAEQYGKLQCRIRVCEQGDSRKIREELKKAEEELEENTLLLQEKTESCRSEAVRRMSQVQLDYRKKTQDLMTRQLVQDIHSEDSTVEEDEREAELLYAEYAMDFATLAMQQAMISVLTALENQKDADKQRSGKTPG</sequence>
<dbReference type="Proteomes" id="UP000824116">
    <property type="component" value="Unassembled WGS sequence"/>
</dbReference>
<dbReference type="EMBL" id="DXAY01000264">
    <property type="protein sequence ID" value="HIZ75825.1"/>
    <property type="molecule type" value="Genomic_DNA"/>
</dbReference>
<dbReference type="AlphaFoldDB" id="A0A9D2GB54"/>
<protein>
    <submittedName>
        <fullName evidence="2">Uncharacterized protein</fullName>
    </submittedName>
</protein>
<organism evidence="2 3">
    <name type="scientific">Candidatus Mediterraneibacter stercoravium</name>
    <dbReference type="NCBI Taxonomy" id="2838685"/>
    <lineage>
        <taxon>Bacteria</taxon>
        <taxon>Bacillati</taxon>
        <taxon>Bacillota</taxon>
        <taxon>Clostridia</taxon>
        <taxon>Lachnospirales</taxon>
        <taxon>Lachnospiraceae</taxon>
        <taxon>Mediterraneibacter</taxon>
    </lineage>
</organism>
<keyword evidence="1" id="KW-0175">Coiled coil</keyword>
<proteinExistence type="predicted"/>
<feature type="coiled-coil region" evidence="1">
    <location>
        <begin position="27"/>
        <end position="61"/>
    </location>
</feature>
<evidence type="ECO:0000256" key="1">
    <source>
        <dbReference type="SAM" id="Coils"/>
    </source>
</evidence>
<reference evidence="2" key="2">
    <citation type="submission" date="2021-04" db="EMBL/GenBank/DDBJ databases">
        <authorList>
            <person name="Gilroy R."/>
        </authorList>
    </citation>
    <scope>NUCLEOTIDE SEQUENCE</scope>
    <source>
        <strain evidence="2">CHK196-3914</strain>
    </source>
</reference>